<evidence type="ECO:0000256" key="1">
    <source>
        <dbReference type="ARBA" id="ARBA00004496"/>
    </source>
</evidence>
<dbReference type="Proteomes" id="UP000016638">
    <property type="component" value="Unassembled WGS sequence"/>
</dbReference>
<accession>U2UUZ2</accession>
<reference evidence="9 10" key="1">
    <citation type="submission" date="2013-08" db="EMBL/GenBank/DDBJ databases">
        <authorList>
            <person name="Durkin A.S."/>
            <person name="Haft D.R."/>
            <person name="McCorrison J."/>
            <person name="Torralba M."/>
            <person name="Gillis M."/>
            <person name="Haft D.H."/>
            <person name="Methe B."/>
            <person name="Sutton G."/>
            <person name="Nelson K.E."/>
        </authorList>
    </citation>
    <scope>NUCLEOTIDE SEQUENCE [LARGE SCALE GENOMIC DNA]</scope>
    <source>
        <strain evidence="9 10">F0195</strain>
    </source>
</reference>
<protein>
    <submittedName>
        <fullName evidence="9">PTS system fructose IIA component</fullName>
    </submittedName>
</protein>
<dbReference type="EMBL" id="AWEZ01000061">
    <property type="protein sequence ID" value="ERL06942.1"/>
    <property type="molecule type" value="Genomic_DNA"/>
</dbReference>
<dbReference type="GO" id="GO:0016020">
    <property type="term" value="C:membrane"/>
    <property type="evidence" value="ECO:0007669"/>
    <property type="project" value="InterPro"/>
</dbReference>
<evidence type="ECO:0000256" key="6">
    <source>
        <dbReference type="ARBA" id="ARBA00022683"/>
    </source>
</evidence>
<dbReference type="PATRIC" id="fig|1125712.3.peg.1848"/>
<comment type="subcellular location">
    <subcellularLocation>
        <location evidence="1">Cytoplasm</location>
    </subcellularLocation>
</comment>
<dbReference type="InterPro" id="IPR036662">
    <property type="entry name" value="PTS_EIIA_man-typ_sf"/>
</dbReference>
<comment type="caution">
    <text evidence="9">The sequence shown here is derived from an EMBL/GenBank/DDBJ whole genome shotgun (WGS) entry which is preliminary data.</text>
</comment>
<keyword evidence="6" id="KW-0598">Phosphotransferase system</keyword>
<dbReference type="InterPro" id="IPR051471">
    <property type="entry name" value="Bacterial_PTS_sugar_comp"/>
</dbReference>
<dbReference type="RefSeq" id="WP_021726681.1">
    <property type="nucleotide sequence ID" value="NZ_AWEZ01000061.1"/>
</dbReference>
<dbReference type="InterPro" id="IPR033887">
    <property type="entry name" value="PTS_IIA_man"/>
</dbReference>
<feature type="domain" description="PTS EIIA type-4" evidence="8">
    <location>
        <begin position="1"/>
        <end position="128"/>
    </location>
</feature>
<keyword evidence="3" id="KW-0963">Cytoplasm</keyword>
<keyword evidence="5" id="KW-0808">Transferase</keyword>
<dbReference type="OrthoDB" id="3192465at2"/>
<organism evidence="9 10">
    <name type="scientific">Olsenella profusa F0195</name>
    <dbReference type="NCBI Taxonomy" id="1125712"/>
    <lineage>
        <taxon>Bacteria</taxon>
        <taxon>Bacillati</taxon>
        <taxon>Actinomycetota</taxon>
        <taxon>Coriobacteriia</taxon>
        <taxon>Coriobacteriales</taxon>
        <taxon>Atopobiaceae</taxon>
        <taxon>Olsenella</taxon>
    </lineage>
</organism>
<evidence type="ECO:0000256" key="3">
    <source>
        <dbReference type="ARBA" id="ARBA00022490"/>
    </source>
</evidence>
<dbReference type="PROSITE" id="PS51096">
    <property type="entry name" value="PTS_EIIA_TYPE_4"/>
    <property type="match status" value="1"/>
</dbReference>
<dbReference type="eggNOG" id="COG2893">
    <property type="taxonomic scope" value="Bacteria"/>
</dbReference>
<keyword evidence="10" id="KW-1185">Reference proteome</keyword>
<evidence type="ECO:0000313" key="9">
    <source>
        <dbReference type="EMBL" id="ERL06942.1"/>
    </source>
</evidence>
<evidence type="ECO:0000313" key="10">
    <source>
        <dbReference type="Proteomes" id="UP000016638"/>
    </source>
</evidence>
<dbReference type="PANTHER" id="PTHR33799:SF1">
    <property type="entry name" value="PTS SYSTEM MANNOSE-SPECIFIC EIIAB COMPONENT-RELATED"/>
    <property type="match status" value="1"/>
</dbReference>
<dbReference type="GO" id="GO:0005737">
    <property type="term" value="C:cytoplasm"/>
    <property type="evidence" value="ECO:0007669"/>
    <property type="project" value="UniProtKB-SubCell"/>
</dbReference>
<proteinExistence type="predicted"/>
<keyword evidence="7" id="KW-0418">Kinase</keyword>
<dbReference type="CDD" id="cd00006">
    <property type="entry name" value="PTS_IIA_man"/>
    <property type="match status" value="1"/>
</dbReference>
<name>U2UUZ2_9ACTN</name>
<evidence type="ECO:0000256" key="5">
    <source>
        <dbReference type="ARBA" id="ARBA00022679"/>
    </source>
</evidence>
<dbReference type="InterPro" id="IPR004701">
    <property type="entry name" value="PTS_EIIA_man-typ"/>
</dbReference>
<dbReference type="GO" id="GO:0009401">
    <property type="term" value="P:phosphoenolpyruvate-dependent sugar phosphotransferase system"/>
    <property type="evidence" value="ECO:0007669"/>
    <property type="project" value="UniProtKB-KW"/>
</dbReference>
<dbReference type="AlphaFoldDB" id="U2UUZ2"/>
<evidence type="ECO:0000256" key="4">
    <source>
        <dbReference type="ARBA" id="ARBA00022597"/>
    </source>
</evidence>
<evidence type="ECO:0000256" key="2">
    <source>
        <dbReference type="ARBA" id="ARBA00022448"/>
    </source>
</evidence>
<sequence>MVGILLVSHGRMAEGMLDTLGMVMGEVEQLDHVSLVMGEDYEVFESQIAQKTRDLNDGDGVLALVDLFGASPFNVTQKVAHALEGEGVRIRIVSGMNLGMLAEAVSMREGSTLEGLVSVAMEAGHRGIGEPVQVVDDENDGDY</sequence>
<dbReference type="SUPFAM" id="SSF53062">
    <property type="entry name" value="PTS system fructose IIA component-like"/>
    <property type="match status" value="1"/>
</dbReference>
<dbReference type="Pfam" id="PF03610">
    <property type="entry name" value="EIIA-man"/>
    <property type="match status" value="1"/>
</dbReference>
<evidence type="ECO:0000259" key="8">
    <source>
        <dbReference type="PROSITE" id="PS51096"/>
    </source>
</evidence>
<dbReference type="GO" id="GO:0016301">
    <property type="term" value="F:kinase activity"/>
    <property type="evidence" value="ECO:0007669"/>
    <property type="project" value="UniProtKB-KW"/>
</dbReference>
<keyword evidence="4" id="KW-0762">Sugar transport</keyword>
<dbReference type="PANTHER" id="PTHR33799">
    <property type="entry name" value="PTS PERMEASE-RELATED-RELATED"/>
    <property type="match status" value="1"/>
</dbReference>
<dbReference type="STRING" id="1125712.HMPREF1316_1005"/>
<evidence type="ECO:0000256" key="7">
    <source>
        <dbReference type="ARBA" id="ARBA00022777"/>
    </source>
</evidence>
<dbReference type="Gene3D" id="3.40.50.510">
    <property type="entry name" value="Phosphotransferase system, mannose-type IIA component"/>
    <property type="match status" value="1"/>
</dbReference>
<gene>
    <name evidence="9" type="ORF">HMPREF1316_1005</name>
</gene>
<keyword evidence="2" id="KW-0813">Transport</keyword>